<dbReference type="SUPFAM" id="SSF47413">
    <property type="entry name" value="lambda repressor-like DNA-binding domains"/>
    <property type="match status" value="1"/>
</dbReference>
<name>A0A6A2VD68_9BIFI</name>
<proteinExistence type="predicted"/>
<dbReference type="AlphaFoldDB" id="A0A6A2VD68"/>
<dbReference type="Pfam" id="PF13443">
    <property type="entry name" value="HTH_26"/>
    <property type="match status" value="1"/>
</dbReference>
<evidence type="ECO:0000313" key="5">
    <source>
        <dbReference type="EMBL" id="KAB8292710.1"/>
    </source>
</evidence>
<dbReference type="GO" id="GO:0005829">
    <property type="term" value="C:cytosol"/>
    <property type="evidence" value="ECO:0007669"/>
    <property type="project" value="TreeGrafter"/>
</dbReference>
<reference evidence="5 6" key="1">
    <citation type="submission" date="2019-09" db="EMBL/GenBank/DDBJ databases">
        <title>Characterization of the phylogenetic diversity of two novel species belonging to the genus Bifidobacterium: Bifidobacterium cebidarum sp. nov. and Bifidobacterium leontopitheci sp. nov.</title>
        <authorList>
            <person name="Lugli G.A."/>
            <person name="Duranti S."/>
            <person name="Milani C."/>
            <person name="Turroni F."/>
            <person name="Ventura M."/>
        </authorList>
    </citation>
    <scope>NUCLEOTIDE SEQUENCE [LARGE SCALE GENOMIC DNA]</scope>
    <source>
        <strain evidence="5 6">DSM 100238</strain>
    </source>
</reference>
<dbReference type="GO" id="GO:0003700">
    <property type="term" value="F:DNA-binding transcription factor activity"/>
    <property type="evidence" value="ECO:0007669"/>
    <property type="project" value="TreeGrafter"/>
</dbReference>
<sequence length="79" mass="8742">MGIRTLRARRGLTQTRLAELTGLAQPSIAQYETGVMNPERMSLMTARKLCKALNCSPWELLEDDTTDAASKDAADHGRH</sequence>
<keyword evidence="3" id="KW-0804">Transcription</keyword>
<dbReference type="InterPro" id="IPR001387">
    <property type="entry name" value="Cro/C1-type_HTH"/>
</dbReference>
<evidence type="ECO:0000256" key="3">
    <source>
        <dbReference type="ARBA" id="ARBA00023163"/>
    </source>
</evidence>
<evidence type="ECO:0000256" key="2">
    <source>
        <dbReference type="ARBA" id="ARBA00023125"/>
    </source>
</evidence>
<protein>
    <submittedName>
        <fullName evidence="5">Cro/C1-type HTH DNA-binding domain-containing protein</fullName>
    </submittedName>
</protein>
<dbReference type="PANTHER" id="PTHR46797:SF23">
    <property type="entry name" value="HTH-TYPE TRANSCRIPTIONAL REGULATOR SUTR"/>
    <property type="match status" value="1"/>
</dbReference>
<dbReference type="PANTHER" id="PTHR46797">
    <property type="entry name" value="HTH-TYPE TRANSCRIPTIONAL REGULATOR"/>
    <property type="match status" value="1"/>
</dbReference>
<dbReference type="InterPro" id="IPR010982">
    <property type="entry name" value="Lambda_DNA-bd_dom_sf"/>
</dbReference>
<dbReference type="Proteomes" id="UP000440041">
    <property type="component" value="Unassembled WGS sequence"/>
</dbReference>
<evidence type="ECO:0000259" key="4">
    <source>
        <dbReference type="PROSITE" id="PS50943"/>
    </source>
</evidence>
<feature type="domain" description="HTH cro/C1-type" evidence="4">
    <location>
        <begin position="3"/>
        <end position="60"/>
    </location>
</feature>
<dbReference type="Gene3D" id="1.10.260.40">
    <property type="entry name" value="lambda repressor-like DNA-binding domains"/>
    <property type="match status" value="1"/>
</dbReference>
<gene>
    <name evidence="5" type="ORF">DSM100238_1795</name>
</gene>
<dbReference type="PROSITE" id="PS50943">
    <property type="entry name" value="HTH_CROC1"/>
    <property type="match status" value="1"/>
</dbReference>
<keyword evidence="6" id="KW-1185">Reference proteome</keyword>
<dbReference type="SMART" id="SM00530">
    <property type="entry name" value="HTH_XRE"/>
    <property type="match status" value="1"/>
</dbReference>
<keyword evidence="1" id="KW-0805">Transcription regulation</keyword>
<comment type="caution">
    <text evidence="5">The sequence shown here is derived from an EMBL/GenBank/DDBJ whole genome shotgun (WGS) entry which is preliminary data.</text>
</comment>
<dbReference type="InterPro" id="IPR050807">
    <property type="entry name" value="TransReg_Diox_bact_type"/>
</dbReference>
<dbReference type="EMBL" id="WBSO01000023">
    <property type="protein sequence ID" value="KAB8292710.1"/>
    <property type="molecule type" value="Genomic_DNA"/>
</dbReference>
<organism evidence="5 6">
    <name type="scientific">Bifidobacterium apri</name>
    <dbReference type="NCBI Taxonomy" id="1769423"/>
    <lineage>
        <taxon>Bacteria</taxon>
        <taxon>Bacillati</taxon>
        <taxon>Actinomycetota</taxon>
        <taxon>Actinomycetes</taxon>
        <taxon>Bifidobacteriales</taxon>
        <taxon>Bifidobacteriaceae</taxon>
        <taxon>Bifidobacterium</taxon>
    </lineage>
</organism>
<dbReference type="RefSeq" id="WP_152356309.1">
    <property type="nucleotide sequence ID" value="NZ_JBHLXF010000001.1"/>
</dbReference>
<dbReference type="CDD" id="cd00093">
    <property type="entry name" value="HTH_XRE"/>
    <property type="match status" value="1"/>
</dbReference>
<accession>A0A6A2VD68</accession>
<evidence type="ECO:0000256" key="1">
    <source>
        <dbReference type="ARBA" id="ARBA00023015"/>
    </source>
</evidence>
<dbReference type="GO" id="GO:0003677">
    <property type="term" value="F:DNA binding"/>
    <property type="evidence" value="ECO:0007669"/>
    <property type="project" value="UniProtKB-KW"/>
</dbReference>
<dbReference type="OrthoDB" id="3239879at2"/>
<keyword evidence="2 5" id="KW-0238">DNA-binding</keyword>
<evidence type="ECO:0000313" key="6">
    <source>
        <dbReference type="Proteomes" id="UP000440041"/>
    </source>
</evidence>